<dbReference type="InterPro" id="IPR032466">
    <property type="entry name" value="Metal_Hydrolase"/>
</dbReference>
<name>I4C6F4_DESTA</name>
<dbReference type="Proteomes" id="UP000006055">
    <property type="component" value="Chromosome"/>
</dbReference>
<sequence>MIVDCHVHLLPKEVRSDRTMYVHSDEAFGSLYSSPKARLASEEDIISYMDNSGIEKAVVFGFPWESHDLISKNNDEVWEFAQRNPARIYPFAVLSPAAGDRAYLETERIIKAGFAGIGELAMYHGGWSTAGFEALAPCLGMARSAGIPVMLHVNEPVGHEYPGKISVDFQGLLQVIAANPEVTFILAHFGGGIFVYGLMPEVAGVLARTYFDTAASPYLYDARVYDIATKILGPDKILFGSDFPLLSVVRYVKHIEQSGIGEDVRKAILGENFSRLIRRH</sequence>
<dbReference type="EMBL" id="CP003360">
    <property type="protein sequence ID" value="AFM25145.1"/>
    <property type="molecule type" value="Genomic_DNA"/>
</dbReference>
<keyword evidence="3" id="KW-0378">Hydrolase</keyword>
<dbReference type="SUPFAM" id="SSF51556">
    <property type="entry name" value="Metallo-dependent hydrolases"/>
    <property type="match status" value="1"/>
</dbReference>
<feature type="domain" description="Amidohydrolase-related" evidence="2">
    <location>
        <begin position="3"/>
        <end position="276"/>
    </location>
</feature>
<dbReference type="Pfam" id="PF04909">
    <property type="entry name" value="Amidohydro_2"/>
    <property type="match status" value="1"/>
</dbReference>
<keyword evidence="4" id="KW-1185">Reference proteome</keyword>
<dbReference type="GO" id="GO:0005737">
    <property type="term" value="C:cytoplasm"/>
    <property type="evidence" value="ECO:0007669"/>
    <property type="project" value="TreeGrafter"/>
</dbReference>
<keyword evidence="1" id="KW-0456">Lyase</keyword>
<dbReference type="Gene3D" id="3.20.20.140">
    <property type="entry name" value="Metal-dependent hydrolases"/>
    <property type="match status" value="1"/>
</dbReference>
<dbReference type="STRING" id="706587.Desti_2464"/>
<evidence type="ECO:0000313" key="4">
    <source>
        <dbReference type="Proteomes" id="UP000006055"/>
    </source>
</evidence>
<dbReference type="InterPro" id="IPR006680">
    <property type="entry name" value="Amidohydro-rel"/>
</dbReference>
<dbReference type="AlphaFoldDB" id="I4C6F4"/>
<evidence type="ECO:0000256" key="1">
    <source>
        <dbReference type="ARBA" id="ARBA00023239"/>
    </source>
</evidence>
<protein>
    <submittedName>
        <fullName evidence="3">Putative TIM-barrel fold metal-dependent hydrolase</fullName>
    </submittedName>
</protein>
<dbReference type="GO" id="GO:0016787">
    <property type="term" value="F:hydrolase activity"/>
    <property type="evidence" value="ECO:0007669"/>
    <property type="project" value="UniProtKB-KW"/>
</dbReference>
<dbReference type="PANTHER" id="PTHR21240:SF28">
    <property type="entry name" value="ISO-OROTATE DECARBOXYLASE (EUROFUNG)"/>
    <property type="match status" value="1"/>
</dbReference>
<dbReference type="InterPro" id="IPR032465">
    <property type="entry name" value="ACMSD"/>
</dbReference>
<dbReference type="eggNOG" id="COG2159">
    <property type="taxonomic scope" value="Bacteria"/>
</dbReference>
<gene>
    <name evidence="3" type="ordered locus">Desti_2464</name>
</gene>
<dbReference type="GO" id="GO:0019748">
    <property type="term" value="P:secondary metabolic process"/>
    <property type="evidence" value="ECO:0007669"/>
    <property type="project" value="TreeGrafter"/>
</dbReference>
<proteinExistence type="predicted"/>
<dbReference type="PANTHER" id="PTHR21240">
    <property type="entry name" value="2-AMINO-3-CARBOXYLMUCONATE-6-SEMIALDEHYDE DECARBOXYLASE"/>
    <property type="match status" value="1"/>
</dbReference>
<accession>I4C6F4</accession>
<dbReference type="KEGG" id="dti:Desti_2464"/>
<evidence type="ECO:0000259" key="2">
    <source>
        <dbReference type="Pfam" id="PF04909"/>
    </source>
</evidence>
<evidence type="ECO:0000313" key="3">
    <source>
        <dbReference type="EMBL" id="AFM25145.1"/>
    </source>
</evidence>
<organism evidence="3 4">
    <name type="scientific">Desulfomonile tiedjei (strain ATCC 49306 / DSM 6799 / DCB-1)</name>
    <dbReference type="NCBI Taxonomy" id="706587"/>
    <lineage>
        <taxon>Bacteria</taxon>
        <taxon>Pseudomonadati</taxon>
        <taxon>Thermodesulfobacteriota</taxon>
        <taxon>Desulfomonilia</taxon>
        <taxon>Desulfomonilales</taxon>
        <taxon>Desulfomonilaceae</taxon>
        <taxon>Desulfomonile</taxon>
    </lineage>
</organism>
<dbReference type="CDD" id="cd01292">
    <property type="entry name" value="metallo-dependent_hydrolases"/>
    <property type="match status" value="1"/>
</dbReference>
<dbReference type="OrthoDB" id="1407586at2"/>
<dbReference type="HOGENOM" id="CLU_044590_6_1_7"/>
<dbReference type="RefSeq" id="WP_014810287.1">
    <property type="nucleotide sequence ID" value="NC_018025.1"/>
</dbReference>
<reference evidence="4" key="1">
    <citation type="submission" date="2012-06" db="EMBL/GenBank/DDBJ databases">
        <title>Complete sequence of chromosome of Desulfomonile tiedjei DSM 6799.</title>
        <authorList>
            <person name="Lucas S."/>
            <person name="Copeland A."/>
            <person name="Lapidus A."/>
            <person name="Glavina del Rio T."/>
            <person name="Dalin E."/>
            <person name="Tice H."/>
            <person name="Bruce D."/>
            <person name="Goodwin L."/>
            <person name="Pitluck S."/>
            <person name="Peters L."/>
            <person name="Ovchinnikova G."/>
            <person name="Zeytun A."/>
            <person name="Lu M."/>
            <person name="Kyrpides N."/>
            <person name="Mavromatis K."/>
            <person name="Ivanova N."/>
            <person name="Brettin T."/>
            <person name="Detter J.C."/>
            <person name="Han C."/>
            <person name="Larimer F."/>
            <person name="Land M."/>
            <person name="Hauser L."/>
            <person name="Markowitz V."/>
            <person name="Cheng J.-F."/>
            <person name="Hugenholtz P."/>
            <person name="Woyke T."/>
            <person name="Wu D."/>
            <person name="Spring S."/>
            <person name="Schroeder M."/>
            <person name="Brambilla E."/>
            <person name="Klenk H.-P."/>
            <person name="Eisen J.A."/>
        </authorList>
    </citation>
    <scope>NUCLEOTIDE SEQUENCE [LARGE SCALE GENOMIC DNA]</scope>
    <source>
        <strain evidence="4">ATCC 49306 / DSM 6799 / DCB-1</strain>
    </source>
</reference>
<dbReference type="GO" id="GO:0016831">
    <property type="term" value="F:carboxy-lyase activity"/>
    <property type="evidence" value="ECO:0007669"/>
    <property type="project" value="InterPro"/>
</dbReference>